<dbReference type="OrthoDB" id="21243at2759"/>
<dbReference type="InParanoid" id="K5VQV3"/>
<proteinExistence type="predicted"/>
<keyword evidence="2" id="KW-1185">Reference proteome</keyword>
<dbReference type="GeneID" id="18919208"/>
<accession>K5VQV3</accession>
<dbReference type="AlphaFoldDB" id="K5VQV3"/>
<evidence type="ECO:0000313" key="1">
    <source>
        <dbReference type="EMBL" id="EKM49125.1"/>
    </source>
</evidence>
<organism evidence="1 2">
    <name type="scientific">Phanerochaete carnosa (strain HHB-10118-sp)</name>
    <name type="common">White-rot fungus</name>
    <name type="synonym">Peniophora carnosa</name>
    <dbReference type="NCBI Taxonomy" id="650164"/>
    <lineage>
        <taxon>Eukaryota</taxon>
        <taxon>Fungi</taxon>
        <taxon>Dikarya</taxon>
        <taxon>Basidiomycota</taxon>
        <taxon>Agaricomycotina</taxon>
        <taxon>Agaricomycetes</taxon>
        <taxon>Polyporales</taxon>
        <taxon>Phanerochaetaceae</taxon>
        <taxon>Phanerochaete</taxon>
    </lineage>
</organism>
<dbReference type="EMBL" id="JH930540">
    <property type="protein sequence ID" value="EKM49125.1"/>
    <property type="molecule type" value="Genomic_DNA"/>
</dbReference>
<gene>
    <name evidence="1" type="ORF">PHACADRAFT_265815</name>
</gene>
<evidence type="ECO:0000313" key="2">
    <source>
        <dbReference type="Proteomes" id="UP000008370"/>
    </source>
</evidence>
<dbReference type="HOGENOM" id="CLU_3033126_0_0_1"/>
<dbReference type="RefSeq" id="XP_007402321.1">
    <property type="nucleotide sequence ID" value="XM_007402259.1"/>
</dbReference>
<dbReference type="Proteomes" id="UP000008370">
    <property type="component" value="Unassembled WGS sequence"/>
</dbReference>
<protein>
    <submittedName>
        <fullName evidence="1">Uncharacterized protein</fullName>
    </submittedName>
</protein>
<name>K5VQV3_PHACS</name>
<dbReference type="KEGG" id="pco:PHACADRAFT_265815"/>
<dbReference type="STRING" id="650164.K5VQV3"/>
<sequence length="55" mass="6141">MSLSRCIDKYGCEDKIRPGGRVEGPVECLAGHIHSIRASNQCLRSYDLHVEGRKV</sequence>
<reference evidence="1 2" key="1">
    <citation type="journal article" date="2012" name="BMC Genomics">
        <title>Comparative genomics of the white-rot fungi, Phanerochaete carnosa and P. chrysosporium, to elucidate the genetic basis of the distinct wood types they colonize.</title>
        <authorList>
            <person name="Suzuki H."/>
            <person name="MacDonald J."/>
            <person name="Syed K."/>
            <person name="Salamov A."/>
            <person name="Hori C."/>
            <person name="Aerts A."/>
            <person name="Henrissat B."/>
            <person name="Wiebenga A."/>
            <person name="vanKuyk P.A."/>
            <person name="Barry K."/>
            <person name="Lindquist E."/>
            <person name="LaButti K."/>
            <person name="Lapidus A."/>
            <person name="Lucas S."/>
            <person name="Coutinho P."/>
            <person name="Gong Y."/>
            <person name="Samejima M."/>
            <person name="Mahadevan R."/>
            <person name="Abou-Zaid M."/>
            <person name="de Vries R.P."/>
            <person name="Igarashi K."/>
            <person name="Yadav J.S."/>
            <person name="Grigoriev I.V."/>
            <person name="Master E.R."/>
        </authorList>
    </citation>
    <scope>NUCLEOTIDE SEQUENCE [LARGE SCALE GENOMIC DNA]</scope>
    <source>
        <strain evidence="1 2">HHB-10118-sp</strain>
    </source>
</reference>